<dbReference type="GO" id="GO:0001682">
    <property type="term" value="P:tRNA 5'-leader removal"/>
    <property type="evidence" value="ECO:0007669"/>
    <property type="project" value="InterPro"/>
</dbReference>
<dbReference type="GO" id="GO:0003676">
    <property type="term" value="F:nucleic acid binding"/>
    <property type="evidence" value="ECO:0007669"/>
    <property type="project" value="InterPro"/>
</dbReference>
<feature type="compositionally biased region" description="Polar residues" evidence="4">
    <location>
        <begin position="16"/>
        <end position="25"/>
    </location>
</feature>
<keyword evidence="3" id="KW-0539">Nucleus</keyword>
<reference evidence="5 6" key="1">
    <citation type="submission" date="2019-02" db="EMBL/GenBank/DDBJ databases">
        <title>Genome sequencing of the rare red list fungi Dentipellis fragilis.</title>
        <authorList>
            <person name="Buettner E."/>
            <person name="Kellner H."/>
        </authorList>
    </citation>
    <scope>NUCLEOTIDE SEQUENCE [LARGE SCALE GENOMIC DNA]</scope>
    <source>
        <strain evidence="5 6">DSM 105465</strain>
    </source>
</reference>
<organism evidence="5 6">
    <name type="scientific">Dentipellis fragilis</name>
    <dbReference type="NCBI Taxonomy" id="205917"/>
    <lineage>
        <taxon>Eukaryota</taxon>
        <taxon>Fungi</taxon>
        <taxon>Dikarya</taxon>
        <taxon>Basidiomycota</taxon>
        <taxon>Agaricomycotina</taxon>
        <taxon>Agaricomycetes</taxon>
        <taxon>Russulales</taxon>
        <taxon>Hericiaceae</taxon>
        <taxon>Dentipellis</taxon>
    </lineage>
</organism>
<name>A0A4Y9ZA46_9AGAM</name>
<dbReference type="OrthoDB" id="416729at2759"/>
<protein>
    <submittedName>
        <fullName evidence="5">Uncharacterized protein</fullName>
    </submittedName>
</protein>
<feature type="region of interest" description="Disordered" evidence="4">
    <location>
        <begin position="1"/>
        <end position="107"/>
    </location>
</feature>
<dbReference type="Gene3D" id="3.30.110.20">
    <property type="entry name" value="Alba-like domain"/>
    <property type="match status" value="1"/>
</dbReference>
<sequence length="263" mass="28628">MAPKRKLDALTDADEQTTPAKSTNPPEAASTSTNHANAAESERVPATQRTAAEPSTKVPSHKGKEKATATAEAQEPKHKIRRLAPPRPFPTVPTSVNATGPRSTHHEGKNYIAITRKTQMGGYLRRIKDVVLKDGYRTIHLNALGAAIPHLMRLAVSIPAVLPYAAQEIHTEVLTGTVEVQDEIIPDDEDEDISYQTRGKSTVSVIIKIGDGLDEKLEGGKWSSRGKRGKARMKAVATQNAKNRAVPEKVVVQEPEQDDMDQD</sequence>
<feature type="compositionally biased region" description="Polar residues" evidence="4">
    <location>
        <begin position="92"/>
        <end position="102"/>
    </location>
</feature>
<evidence type="ECO:0000256" key="4">
    <source>
        <dbReference type="SAM" id="MobiDB-lite"/>
    </source>
</evidence>
<feature type="region of interest" description="Disordered" evidence="4">
    <location>
        <begin position="220"/>
        <end position="263"/>
    </location>
</feature>
<evidence type="ECO:0000256" key="2">
    <source>
        <dbReference type="ARBA" id="ARBA00022694"/>
    </source>
</evidence>
<evidence type="ECO:0000313" key="6">
    <source>
        <dbReference type="Proteomes" id="UP000298327"/>
    </source>
</evidence>
<dbReference type="AlphaFoldDB" id="A0A4Y9ZA46"/>
<feature type="compositionally biased region" description="Basic residues" evidence="4">
    <location>
        <begin position="224"/>
        <end position="233"/>
    </location>
</feature>
<feature type="compositionally biased region" description="Low complexity" evidence="4">
    <location>
        <begin position="27"/>
        <end position="39"/>
    </location>
</feature>
<dbReference type="STRING" id="205917.A0A4Y9ZA46"/>
<dbReference type="GO" id="GO:0000172">
    <property type="term" value="C:ribonuclease MRP complex"/>
    <property type="evidence" value="ECO:0007669"/>
    <property type="project" value="InterPro"/>
</dbReference>
<keyword evidence="6" id="KW-1185">Reference proteome</keyword>
<dbReference type="InterPro" id="IPR036882">
    <property type="entry name" value="Alba-like_dom_sf"/>
</dbReference>
<dbReference type="GO" id="GO:0005655">
    <property type="term" value="C:nucleolar ribonuclease P complex"/>
    <property type="evidence" value="ECO:0007669"/>
    <property type="project" value="InterPro"/>
</dbReference>
<dbReference type="InterPro" id="IPR014612">
    <property type="entry name" value="Pop7/Rpp20"/>
</dbReference>
<dbReference type="EMBL" id="SEOQ01000088">
    <property type="protein sequence ID" value="TFY70678.1"/>
    <property type="molecule type" value="Genomic_DNA"/>
</dbReference>
<accession>A0A4Y9ZA46</accession>
<comment type="caution">
    <text evidence="5">The sequence shown here is derived from an EMBL/GenBank/DDBJ whole genome shotgun (WGS) entry which is preliminary data.</text>
</comment>
<gene>
    <name evidence="5" type="ORF">EVG20_g2328</name>
</gene>
<proteinExistence type="predicted"/>
<dbReference type="SUPFAM" id="SSF82704">
    <property type="entry name" value="AlbA-like"/>
    <property type="match status" value="1"/>
</dbReference>
<keyword evidence="2" id="KW-0819">tRNA processing</keyword>
<dbReference type="Proteomes" id="UP000298327">
    <property type="component" value="Unassembled WGS sequence"/>
</dbReference>
<evidence type="ECO:0000313" key="5">
    <source>
        <dbReference type="EMBL" id="TFY70678.1"/>
    </source>
</evidence>
<comment type="subcellular location">
    <subcellularLocation>
        <location evidence="1">Nucleus</location>
    </subcellularLocation>
</comment>
<dbReference type="Pfam" id="PF12328">
    <property type="entry name" value="Rpp20"/>
    <property type="match status" value="1"/>
</dbReference>
<evidence type="ECO:0000256" key="3">
    <source>
        <dbReference type="ARBA" id="ARBA00023242"/>
    </source>
</evidence>
<evidence type="ECO:0000256" key="1">
    <source>
        <dbReference type="ARBA" id="ARBA00004123"/>
    </source>
</evidence>